<dbReference type="EMBL" id="QAPF01000016">
    <property type="protein sequence ID" value="TEA21597.1"/>
    <property type="molecule type" value="Genomic_DNA"/>
</dbReference>
<dbReference type="Gene3D" id="1.10.630.10">
    <property type="entry name" value="Cytochrome P450"/>
    <property type="match status" value="1"/>
</dbReference>
<organism evidence="10 11">
    <name type="scientific">Colletotrichum sidae</name>
    <dbReference type="NCBI Taxonomy" id="1347389"/>
    <lineage>
        <taxon>Eukaryota</taxon>
        <taxon>Fungi</taxon>
        <taxon>Dikarya</taxon>
        <taxon>Ascomycota</taxon>
        <taxon>Pezizomycotina</taxon>
        <taxon>Sordariomycetes</taxon>
        <taxon>Hypocreomycetidae</taxon>
        <taxon>Glomerellales</taxon>
        <taxon>Glomerellaceae</taxon>
        <taxon>Colletotrichum</taxon>
        <taxon>Colletotrichum orbiculare species complex</taxon>
    </lineage>
</organism>
<comment type="caution">
    <text evidence="10">The sequence shown here is derived from an EMBL/GenBank/DDBJ whole genome shotgun (WGS) entry which is preliminary data.</text>
</comment>
<dbReference type="CDD" id="cd11065">
    <property type="entry name" value="CYP64-like"/>
    <property type="match status" value="1"/>
</dbReference>
<dbReference type="PANTHER" id="PTHR46300">
    <property type="entry name" value="P450, PUTATIVE (EUROFUNG)-RELATED-RELATED"/>
    <property type="match status" value="1"/>
</dbReference>
<comment type="cofactor">
    <cofactor evidence="1 8">
        <name>heme</name>
        <dbReference type="ChEBI" id="CHEBI:30413"/>
    </cofactor>
</comment>
<keyword evidence="3 8" id="KW-0349">Heme</keyword>
<name>A0A4V3I455_9PEZI</name>
<feature type="binding site" description="axial binding residue" evidence="8">
    <location>
        <position position="448"/>
    </location>
    <ligand>
        <name>heme</name>
        <dbReference type="ChEBI" id="CHEBI:30413"/>
    </ligand>
    <ligandPart>
        <name>Fe</name>
        <dbReference type="ChEBI" id="CHEBI:18248"/>
    </ligandPart>
</feature>
<keyword evidence="5 9" id="KW-0560">Oxidoreductase</keyword>
<evidence type="ECO:0000313" key="11">
    <source>
        <dbReference type="Proteomes" id="UP000295604"/>
    </source>
</evidence>
<evidence type="ECO:0000313" key="10">
    <source>
        <dbReference type="EMBL" id="TEA21597.1"/>
    </source>
</evidence>
<gene>
    <name evidence="10" type="ORF">C8034_v005685</name>
</gene>
<keyword evidence="6 8" id="KW-0408">Iron</keyword>
<dbReference type="PANTHER" id="PTHR46300:SF7">
    <property type="entry name" value="P450, PUTATIVE (EUROFUNG)-RELATED"/>
    <property type="match status" value="1"/>
</dbReference>
<evidence type="ECO:0000256" key="6">
    <source>
        <dbReference type="ARBA" id="ARBA00023004"/>
    </source>
</evidence>
<accession>A0A4V3I455</accession>
<evidence type="ECO:0000256" key="8">
    <source>
        <dbReference type="PIRSR" id="PIRSR602401-1"/>
    </source>
</evidence>
<dbReference type="InterPro" id="IPR002401">
    <property type="entry name" value="Cyt_P450_E_grp-I"/>
</dbReference>
<keyword evidence="4 8" id="KW-0479">Metal-binding</keyword>
<dbReference type="GO" id="GO:0020037">
    <property type="term" value="F:heme binding"/>
    <property type="evidence" value="ECO:0007669"/>
    <property type="project" value="InterPro"/>
</dbReference>
<protein>
    <submittedName>
        <fullName evidence="10">Multifunctional cytochrome P450 monooxygenase</fullName>
    </submittedName>
</protein>
<dbReference type="Pfam" id="PF00067">
    <property type="entry name" value="p450"/>
    <property type="match status" value="1"/>
</dbReference>
<evidence type="ECO:0000256" key="7">
    <source>
        <dbReference type="ARBA" id="ARBA00023033"/>
    </source>
</evidence>
<dbReference type="InterPro" id="IPR017972">
    <property type="entry name" value="Cyt_P450_CS"/>
</dbReference>
<dbReference type="GO" id="GO:0004497">
    <property type="term" value="F:monooxygenase activity"/>
    <property type="evidence" value="ECO:0007669"/>
    <property type="project" value="UniProtKB-KW"/>
</dbReference>
<evidence type="ECO:0000256" key="1">
    <source>
        <dbReference type="ARBA" id="ARBA00001971"/>
    </source>
</evidence>
<dbReference type="SUPFAM" id="SSF48264">
    <property type="entry name" value="Cytochrome P450"/>
    <property type="match status" value="1"/>
</dbReference>
<evidence type="ECO:0000256" key="9">
    <source>
        <dbReference type="RuleBase" id="RU000461"/>
    </source>
</evidence>
<dbReference type="AlphaFoldDB" id="A0A4V3I455"/>
<dbReference type="InterPro" id="IPR050364">
    <property type="entry name" value="Cytochrome_P450_fung"/>
</dbReference>
<dbReference type="PRINTS" id="PR00463">
    <property type="entry name" value="EP450I"/>
</dbReference>
<evidence type="ECO:0000256" key="4">
    <source>
        <dbReference type="ARBA" id="ARBA00022723"/>
    </source>
</evidence>
<comment type="similarity">
    <text evidence="2 9">Belongs to the cytochrome P450 family.</text>
</comment>
<dbReference type="InterPro" id="IPR001128">
    <property type="entry name" value="Cyt_P450"/>
</dbReference>
<dbReference type="PROSITE" id="PS00086">
    <property type="entry name" value="CYTOCHROME_P450"/>
    <property type="match status" value="1"/>
</dbReference>
<dbReference type="InterPro" id="IPR036396">
    <property type="entry name" value="Cyt_P450_sf"/>
</dbReference>
<evidence type="ECO:0000256" key="5">
    <source>
        <dbReference type="ARBA" id="ARBA00023002"/>
    </source>
</evidence>
<dbReference type="PRINTS" id="PR00385">
    <property type="entry name" value="P450"/>
</dbReference>
<dbReference type="GO" id="GO:0005506">
    <property type="term" value="F:iron ion binding"/>
    <property type="evidence" value="ECO:0007669"/>
    <property type="project" value="InterPro"/>
</dbReference>
<keyword evidence="7 9" id="KW-0503">Monooxygenase</keyword>
<dbReference type="Proteomes" id="UP000295604">
    <property type="component" value="Unassembled WGS sequence"/>
</dbReference>
<dbReference type="GO" id="GO:0016705">
    <property type="term" value="F:oxidoreductase activity, acting on paired donors, with incorporation or reduction of molecular oxygen"/>
    <property type="evidence" value="ECO:0007669"/>
    <property type="project" value="InterPro"/>
</dbReference>
<proteinExistence type="inferred from homology"/>
<evidence type="ECO:0000256" key="2">
    <source>
        <dbReference type="ARBA" id="ARBA00010617"/>
    </source>
</evidence>
<evidence type="ECO:0000256" key="3">
    <source>
        <dbReference type="ARBA" id="ARBA00022617"/>
    </source>
</evidence>
<reference evidence="10 11" key="1">
    <citation type="submission" date="2018-11" db="EMBL/GenBank/DDBJ databases">
        <title>Genome sequence and assembly of Colletotrichum sidae.</title>
        <authorList>
            <person name="Gan P."/>
            <person name="Shirasu K."/>
        </authorList>
    </citation>
    <scope>NUCLEOTIDE SEQUENCE [LARGE SCALE GENOMIC DNA]</scope>
    <source>
        <strain evidence="10 11">CBS 518.97</strain>
    </source>
</reference>
<sequence length="658" mass="74260">MLLKISNLQFGFAALLAFLGLLTYERYSTKKKGYRLPPGPKPLPLIGNVFDLPPKGEPEFLHWFKHKDAYGPLSSVTVMGLTLVIFHDKEAAYAVMGKKAQKTSARPRMNFATLCGFEDFLITHQYDATYRKHRKMVQQEIGTKALSAGFNPIQEREALHFALQVLHDPGNILGHLRTLAAAQILQITYGYSINRKGHDPLVDVIEHAMENLSSAFVPLSWTVDFIPAIDRLPSWFPGLSFRRTAKEWKATNMAAAGLPYDFVKRQLAHKAHRPSYASNLLEKHMATPGDVTSLTSDDEEAIKWSAVSLYAAGSDSTVAILTSVILALVMFPEVQERAQEEIDLVVGNDRLPNFDDRERLPYIDGIVKEAWRWNPVGPMGLTHKCEEDIFYGEYIIPKGSYLLPSLYWFLRDPRDYSDPSAFKPERYLEPLNEPDPGDLAFGYGRRSCAGRWFAEASVYITIVHLLAVFRIRKDRDAQGNEIPVKLEAIPGMVNRPKPFAFKVEPRSQLHVNLLRRLEVEQEPERASVTRRRRFFDIGIACSVRIEGRGHKCIQQLHPHYVATGMRLLQSSGTILGVKWLAGRDNGWLSDGAFNIILGVLQRLDVQARWEFSQIKWTTGAATEADFMRDGAGRCLLQLEQGTDIVDGVPSLRDTAFHS</sequence>
<keyword evidence="11" id="KW-1185">Reference proteome</keyword>